<dbReference type="EMBL" id="JASSZA010000014">
    <property type="protein sequence ID" value="KAK2094180.1"/>
    <property type="molecule type" value="Genomic_DNA"/>
</dbReference>
<feature type="compositionally biased region" description="Basic and acidic residues" evidence="1">
    <location>
        <begin position="36"/>
        <end position="51"/>
    </location>
</feature>
<evidence type="ECO:0000256" key="1">
    <source>
        <dbReference type="SAM" id="MobiDB-lite"/>
    </source>
</evidence>
<feature type="compositionally biased region" description="Polar residues" evidence="1">
    <location>
        <begin position="1"/>
        <end position="30"/>
    </location>
</feature>
<sequence>AAHPNDSSHAKTSATQVQNPGVSSVSNEQTDPADAEQGKEQESPEKLDKKEKKMIKKKSPFLP</sequence>
<evidence type="ECO:0000313" key="2">
    <source>
        <dbReference type="EMBL" id="KAK2094180.1"/>
    </source>
</evidence>
<evidence type="ECO:0008006" key="4">
    <source>
        <dbReference type="Google" id="ProtNLM"/>
    </source>
</evidence>
<feature type="compositionally biased region" description="Basic residues" evidence="1">
    <location>
        <begin position="52"/>
        <end position="63"/>
    </location>
</feature>
<organism evidence="2 3">
    <name type="scientific">Saguinus oedipus</name>
    <name type="common">Cotton-top tamarin</name>
    <name type="synonym">Oedipomidas oedipus</name>
    <dbReference type="NCBI Taxonomy" id="9490"/>
    <lineage>
        <taxon>Eukaryota</taxon>
        <taxon>Metazoa</taxon>
        <taxon>Chordata</taxon>
        <taxon>Craniata</taxon>
        <taxon>Vertebrata</taxon>
        <taxon>Euteleostomi</taxon>
        <taxon>Mammalia</taxon>
        <taxon>Eutheria</taxon>
        <taxon>Euarchontoglires</taxon>
        <taxon>Primates</taxon>
        <taxon>Haplorrhini</taxon>
        <taxon>Platyrrhini</taxon>
        <taxon>Cebidae</taxon>
        <taxon>Callitrichinae</taxon>
        <taxon>Saguinus</taxon>
    </lineage>
</organism>
<evidence type="ECO:0000313" key="3">
    <source>
        <dbReference type="Proteomes" id="UP001266305"/>
    </source>
</evidence>
<gene>
    <name evidence="2" type="ORF">P7K49_027918</name>
</gene>
<accession>A0ABQ9UBN4</accession>
<comment type="caution">
    <text evidence="2">The sequence shown here is derived from an EMBL/GenBank/DDBJ whole genome shotgun (WGS) entry which is preliminary data.</text>
</comment>
<reference evidence="2 3" key="1">
    <citation type="submission" date="2023-05" db="EMBL/GenBank/DDBJ databases">
        <title>B98-5 Cell Line De Novo Hybrid Assembly: An Optical Mapping Approach.</title>
        <authorList>
            <person name="Kananen K."/>
            <person name="Auerbach J.A."/>
            <person name="Kautto E."/>
            <person name="Blachly J.S."/>
        </authorList>
    </citation>
    <scope>NUCLEOTIDE SEQUENCE [LARGE SCALE GENOMIC DNA]</scope>
    <source>
        <strain evidence="2">B95-8</strain>
        <tissue evidence="2">Cell line</tissue>
    </source>
</reference>
<name>A0ABQ9UBN4_SAGOE</name>
<proteinExistence type="predicted"/>
<keyword evidence="3" id="KW-1185">Reference proteome</keyword>
<feature type="region of interest" description="Disordered" evidence="1">
    <location>
        <begin position="1"/>
        <end position="63"/>
    </location>
</feature>
<feature type="non-terminal residue" evidence="2">
    <location>
        <position position="1"/>
    </location>
</feature>
<dbReference type="Proteomes" id="UP001266305">
    <property type="component" value="Unassembled WGS sequence"/>
</dbReference>
<protein>
    <recommendedName>
        <fullName evidence="4">Calpastatin</fullName>
    </recommendedName>
</protein>
<feature type="non-terminal residue" evidence="2">
    <location>
        <position position="63"/>
    </location>
</feature>